<evidence type="ECO:0000313" key="2">
    <source>
        <dbReference type="Proteomes" id="UP000070299"/>
    </source>
</evidence>
<protein>
    <submittedName>
        <fullName evidence="1">Uncharacterized protein</fullName>
    </submittedName>
</protein>
<dbReference type="EMBL" id="LSNE01000003">
    <property type="protein sequence ID" value="KXI30331.1"/>
    <property type="molecule type" value="Genomic_DNA"/>
</dbReference>
<dbReference type="Proteomes" id="UP000070299">
    <property type="component" value="Unassembled WGS sequence"/>
</dbReference>
<name>A0A136A537_9ALTE</name>
<dbReference type="OrthoDB" id="8454826at2"/>
<evidence type="ECO:0000313" key="1">
    <source>
        <dbReference type="EMBL" id="KXI30331.1"/>
    </source>
</evidence>
<keyword evidence="2" id="KW-1185">Reference proteome</keyword>
<reference evidence="2" key="1">
    <citation type="submission" date="2016-02" db="EMBL/GenBank/DDBJ databases">
        <authorList>
            <person name="Schultz-Johansen M."/>
            <person name="Glaring M.A."/>
            <person name="Bech P.K."/>
            <person name="Stougaard P."/>
        </authorList>
    </citation>
    <scope>NUCLEOTIDE SEQUENCE [LARGE SCALE GENOMIC DNA]</scope>
    <source>
        <strain evidence="2">S66</strain>
    </source>
</reference>
<sequence>MRILIFIFNKLIPSLILLSLVVINTQKLCAEEAALPTLRYNLGGSSAWVPYGYFGDPKKQGIFADVIHAIMQHTAIPYEFYYYPPKRAEMAIEDGNLDFDFVSPEWFKNGDIGDEFVTTIAIFDLIEYVVTLPQNAQKFTHTEAIYGKRIGTVAGYSYRDDDKFTREDFLSESHLIEGLAKLRFEAVILEGVTATYWANMHQVAISLATVHSQGDIVIRLRKEYSEFIPAFNRAIVLLQKNGQIKQILQNYNVH</sequence>
<proteinExistence type="predicted"/>
<dbReference type="AlphaFoldDB" id="A0A136A537"/>
<dbReference type="Gene3D" id="3.40.190.10">
    <property type="entry name" value="Periplasmic binding protein-like II"/>
    <property type="match status" value="2"/>
</dbReference>
<gene>
    <name evidence="1" type="ORF">AX660_10160</name>
</gene>
<accession>A0A136A537</accession>
<dbReference type="SUPFAM" id="SSF53850">
    <property type="entry name" value="Periplasmic binding protein-like II"/>
    <property type="match status" value="1"/>
</dbReference>
<dbReference type="STRING" id="1799789.AX660_10160"/>
<comment type="caution">
    <text evidence="1">The sequence shown here is derived from an EMBL/GenBank/DDBJ whole genome shotgun (WGS) entry which is preliminary data.</text>
</comment>
<dbReference type="RefSeq" id="WP_068374572.1">
    <property type="nucleotide sequence ID" value="NZ_LSNE01000003.1"/>
</dbReference>
<organism evidence="1 2">
    <name type="scientific">Paraglaciecola hydrolytica</name>
    <dbReference type="NCBI Taxonomy" id="1799789"/>
    <lineage>
        <taxon>Bacteria</taxon>
        <taxon>Pseudomonadati</taxon>
        <taxon>Pseudomonadota</taxon>
        <taxon>Gammaproteobacteria</taxon>
        <taxon>Alteromonadales</taxon>
        <taxon>Alteromonadaceae</taxon>
        <taxon>Paraglaciecola</taxon>
    </lineage>
</organism>